<keyword evidence="13" id="KW-1185">Reference proteome</keyword>
<reference evidence="13" key="1">
    <citation type="journal article" date="2019" name="Int. J. Syst. Evol. Microbiol.">
        <title>The Global Catalogue of Microorganisms (GCM) 10K type strain sequencing project: providing services to taxonomists for standard genome sequencing and annotation.</title>
        <authorList>
            <consortium name="The Broad Institute Genomics Platform"/>
            <consortium name="The Broad Institute Genome Sequencing Center for Infectious Disease"/>
            <person name="Wu L."/>
            <person name="Ma J."/>
        </authorList>
    </citation>
    <scope>NUCLEOTIDE SEQUENCE [LARGE SCALE GENOMIC DNA]</scope>
    <source>
        <strain evidence="13">CGMCC 4.1467</strain>
    </source>
</reference>
<dbReference type="Pfam" id="PF02391">
    <property type="entry name" value="MoaE"/>
    <property type="match status" value="1"/>
</dbReference>
<evidence type="ECO:0000256" key="4">
    <source>
        <dbReference type="ARBA" id="ARBA00013858"/>
    </source>
</evidence>
<dbReference type="CDD" id="cd00756">
    <property type="entry name" value="MoaE"/>
    <property type="match status" value="1"/>
</dbReference>
<dbReference type="EMBL" id="JBHTBS010000003">
    <property type="protein sequence ID" value="MFC7336950.1"/>
    <property type="molecule type" value="Genomic_DNA"/>
</dbReference>
<keyword evidence="5" id="KW-0501">Molybdenum cofactor biosynthesis</keyword>
<dbReference type="RefSeq" id="WP_379710806.1">
    <property type="nucleotide sequence ID" value="NZ_JBHTBS010000003.1"/>
</dbReference>
<dbReference type="Proteomes" id="UP001596472">
    <property type="component" value="Unassembled WGS sequence"/>
</dbReference>
<comment type="caution">
    <text evidence="12">The sequence shown here is derived from an EMBL/GenBank/DDBJ whole genome shotgun (WGS) entry which is preliminary data.</text>
</comment>
<comment type="pathway">
    <text evidence="1">Cofactor biosynthesis; molybdopterin biosynthesis.</text>
</comment>
<evidence type="ECO:0000256" key="1">
    <source>
        <dbReference type="ARBA" id="ARBA00005046"/>
    </source>
</evidence>
<dbReference type="PANTHER" id="PTHR23404">
    <property type="entry name" value="MOLYBDOPTERIN SYNTHASE RELATED"/>
    <property type="match status" value="1"/>
</dbReference>
<evidence type="ECO:0000256" key="9">
    <source>
        <dbReference type="ARBA" id="ARBA00030781"/>
    </source>
</evidence>
<evidence type="ECO:0000256" key="11">
    <source>
        <dbReference type="ARBA" id="ARBA00049878"/>
    </source>
</evidence>
<dbReference type="SUPFAM" id="SSF54690">
    <property type="entry name" value="Molybdopterin synthase subunit MoaE"/>
    <property type="match status" value="1"/>
</dbReference>
<protein>
    <recommendedName>
        <fullName evidence="4">Molybdopterin synthase catalytic subunit</fullName>
        <ecNumber evidence="3">2.8.1.12</ecNumber>
    </recommendedName>
    <alternativeName>
        <fullName evidence="9">MPT synthase subunit 2</fullName>
    </alternativeName>
    <alternativeName>
        <fullName evidence="7">Molybdenum cofactor biosynthesis protein E</fullName>
    </alternativeName>
    <alternativeName>
        <fullName evidence="8">Molybdopterin-converting factor large subunit</fullName>
    </alternativeName>
    <alternativeName>
        <fullName evidence="10">Molybdopterin-converting factor subunit 2</fullName>
    </alternativeName>
</protein>
<evidence type="ECO:0000256" key="3">
    <source>
        <dbReference type="ARBA" id="ARBA00011950"/>
    </source>
</evidence>
<proteinExistence type="inferred from homology"/>
<comment type="subunit">
    <text evidence="6">Heterotetramer of 2 MoaD subunits and 2 MoaE subunits. Also stable as homodimer. The enzyme changes between these two forms during catalysis.</text>
</comment>
<evidence type="ECO:0000256" key="8">
    <source>
        <dbReference type="ARBA" id="ARBA00030407"/>
    </source>
</evidence>
<evidence type="ECO:0000313" key="13">
    <source>
        <dbReference type="Proteomes" id="UP001596472"/>
    </source>
</evidence>
<gene>
    <name evidence="12" type="ORF">ACFQY0_07155</name>
</gene>
<sequence length="143" mass="15978">MFQISAAPLDPSAIREQVLDPASGGFASFEGWVRNHHQGRAVERLEYEAYPLLAEKEGRRIIEEAHEKFEIVHAACVHRTGSVEIGGLAVVVSVSAHHRDAAFDACRYIIDEVKARVPVWKKEYFADGSSGWVRCDHCAEHSH</sequence>
<evidence type="ECO:0000256" key="10">
    <source>
        <dbReference type="ARBA" id="ARBA00032474"/>
    </source>
</evidence>
<organism evidence="12 13">
    <name type="scientific">Haloferula chungangensis</name>
    <dbReference type="NCBI Taxonomy" id="1048331"/>
    <lineage>
        <taxon>Bacteria</taxon>
        <taxon>Pseudomonadati</taxon>
        <taxon>Verrucomicrobiota</taxon>
        <taxon>Verrucomicrobiia</taxon>
        <taxon>Verrucomicrobiales</taxon>
        <taxon>Verrucomicrobiaceae</taxon>
        <taxon>Haloferula</taxon>
    </lineage>
</organism>
<accession>A0ABW2L600</accession>
<dbReference type="InterPro" id="IPR036563">
    <property type="entry name" value="MoaE_sf"/>
</dbReference>
<dbReference type="Gene3D" id="3.90.1170.40">
    <property type="entry name" value="Molybdopterin biosynthesis MoaE subunit"/>
    <property type="match status" value="1"/>
</dbReference>
<evidence type="ECO:0000256" key="2">
    <source>
        <dbReference type="ARBA" id="ARBA00005426"/>
    </source>
</evidence>
<evidence type="ECO:0000313" key="12">
    <source>
        <dbReference type="EMBL" id="MFC7336950.1"/>
    </source>
</evidence>
<evidence type="ECO:0000256" key="6">
    <source>
        <dbReference type="ARBA" id="ARBA00026066"/>
    </source>
</evidence>
<name>A0ABW2L600_9BACT</name>
<evidence type="ECO:0000256" key="7">
    <source>
        <dbReference type="ARBA" id="ARBA00029745"/>
    </source>
</evidence>
<evidence type="ECO:0000256" key="5">
    <source>
        <dbReference type="ARBA" id="ARBA00023150"/>
    </source>
</evidence>
<dbReference type="InterPro" id="IPR003448">
    <property type="entry name" value="Mopterin_biosynth_MoaE"/>
</dbReference>
<comment type="similarity">
    <text evidence="2">Belongs to the MoaE family.</text>
</comment>
<comment type="catalytic activity">
    <reaction evidence="11">
        <text>2 [molybdopterin-synthase sulfur-carrier protein]-C-terminal-Gly-aminoethanethioate + cyclic pyranopterin phosphate + H2O = molybdopterin + 2 [molybdopterin-synthase sulfur-carrier protein]-C-terminal Gly-Gly + 2 H(+)</text>
        <dbReference type="Rhea" id="RHEA:26333"/>
        <dbReference type="Rhea" id="RHEA-COMP:12202"/>
        <dbReference type="Rhea" id="RHEA-COMP:19907"/>
        <dbReference type="ChEBI" id="CHEBI:15377"/>
        <dbReference type="ChEBI" id="CHEBI:15378"/>
        <dbReference type="ChEBI" id="CHEBI:58698"/>
        <dbReference type="ChEBI" id="CHEBI:59648"/>
        <dbReference type="ChEBI" id="CHEBI:90778"/>
        <dbReference type="ChEBI" id="CHEBI:232372"/>
        <dbReference type="EC" id="2.8.1.12"/>
    </reaction>
</comment>
<dbReference type="EC" id="2.8.1.12" evidence="3"/>